<dbReference type="InterPro" id="IPR018392">
    <property type="entry name" value="LysM"/>
</dbReference>
<sequence length="568" mass="60519">MQVHLAPRAGDGQNRIMVEAARDCRSVTQNEPNRFCNCSAADGKSAPYGAEGMARADGAAKGTAGHVDAAMPEKFTAQRETGMANADSISVESEEENMENWNRTLTETTQEPEAVAAAAPSGCRQTYIVRRGDTLTKIAARYGTTVNALVQLNGISNADRIYEGQVLCVRAGSAGTPSGCARTYVVERGDTLTEIAARFGTTVNALVQLNGIRNPDRIYEGQVLCVRAGSAGTPSGCARTYVVERGDTLTEIAARFGTTVNALVQLNGIKNPDRIYEGQVLCVRAAASATGGTSFTDFAAQLLNNSANTSTEPALDFAEFIGAGASETEESQNYDLFGEEAVTTLSPTVAASGCAQTYTVVKNDTLSEIAARFGTTVNALVQLNGIRNPDRIYEGQVLCIRAGTPSVPTGCAQTYTVVKNDTLTEIAARFGTTVNELVQLNGIRNPDRIYEGQVLCIRAGTPSGCQQAYIVQRGDTLSEIADRFGTTVNTLARINNIRNVDRIYEGQILCVREGTPAGCTQTYTVVRGDTLTGIANRYGTTVQALARLNGIRNTDRIYIGQVLCVRTN</sequence>
<dbReference type="SMART" id="SM00257">
    <property type="entry name" value="LysM"/>
    <property type="match status" value="7"/>
</dbReference>
<feature type="domain" description="LysM" evidence="1">
    <location>
        <begin position="413"/>
        <end position="457"/>
    </location>
</feature>
<dbReference type="PANTHER" id="PTHR33734">
    <property type="entry name" value="LYSM DOMAIN-CONTAINING GPI-ANCHORED PROTEIN 2"/>
    <property type="match status" value="1"/>
</dbReference>
<dbReference type="InterPro" id="IPR036779">
    <property type="entry name" value="LysM_dom_sf"/>
</dbReference>
<name>A0A9D1LAZ5_9FIRM</name>
<evidence type="ECO:0000313" key="3">
    <source>
        <dbReference type="Proteomes" id="UP000824072"/>
    </source>
</evidence>
<reference evidence="2" key="2">
    <citation type="journal article" date="2021" name="PeerJ">
        <title>Extensive microbial diversity within the chicken gut microbiome revealed by metagenomics and culture.</title>
        <authorList>
            <person name="Gilroy R."/>
            <person name="Ravi A."/>
            <person name="Getino M."/>
            <person name="Pursley I."/>
            <person name="Horton D.L."/>
            <person name="Alikhan N.F."/>
            <person name="Baker D."/>
            <person name="Gharbi K."/>
            <person name="Hall N."/>
            <person name="Watson M."/>
            <person name="Adriaenssens E.M."/>
            <person name="Foster-Nyarko E."/>
            <person name="Jarju S."/>
            <person name="Secka A."/>
            <person name="Antonio M."/>
            <person name="Oren A."/>
            <person name="Chaudhuri R.R."/>
            <person name="La Ragione R."/>
            <person name="Hildebrand F."/>
            <person name="Pallen M.J."/>
        </authorList>
    </citation>
    <scope>NUCLEOTIDE SEQUENCE</scope>
    <source>
        <strain evidence="2">ChiHcec3-11533</strain>
    </source>
</reference>
<comment type="caution">
    <text evidence="2">The sequence shown here is derived from an EMBL/GenBank/DDBJ whole genome shotgun (WGS) entry which is preliminary data.</text>
</comment>
<evidence type="ECO:0000259" key="1">
    <source>
        <dbReference type="PROSITE" id="PS51782"/>
    </source>
</evidence>
<accession>A0A9D1LAZ5</accession>
<gene>
    <name evidence="2" type="ORF">IAB02_00695</name>
</gene>
<organism evidence="2 3">
    <name type="scientific">Candidatus Pullichristensenella excrementigallinarum</name>
    <dbReference type="NCBI Taxonomy" id="2840907"/>
    <lineage>
        <taxon>Bacteria</taxon>
        <taxon>Bacillati</taxon>
        <taxon>Bacillota</taxon>
        <taxon>Clostridia</taxon>
        <taxon>Candidatus Pullichristensenella</taxon>
    </lineage>
</organism>
<dbReference type="Pfam" id="PF01476">
    <property type="entry name" value="LysM"/>
    <property type="match status" value="7"/>
</dbReference>
<feature type="domain" description="LysM" evidence="1">
    <location>
        <begin position="182"/>
        <end position="226"/>
    </location>
</feature>
<dbReference type="EMBL" id="DVMU01000016">
    <property type="protein sequence ID" value="HIU33054.1"/>
    <property type="molecule type" value="Genomic_DNA"/>
</dbReference>
<dbReference type="PROSITE" id="PS51782">
    <property type="entry name" value="LYSM"/>
    <property type="match status" value="7"/>
</dbReference>
<dbReference type="Proteomes" id="UP000824072">
    <property type="component" value="Unassembled WGS sequence"/>
</dbReference>
<protein>
    <submittedName>
        <fullName evidence="2">LysM peptidoglycan-binding domain-containing protein</fullName>
    </submittedName>
</protein>
<dbReference type="SUPFAM" id="SSF54106">
    <property type="entry name" value="LysM domain"/>
    <property type="match status" value="7"/>
</dbReference>
<dbReference type="Gene3D" id="3.10.350.10">
    <property type="entry name" value="LysM domain"/>
    <property type="match status" value="7"/>
</dbReference>
<dbReference type="PANTHER" id="PTHR33734:SF22">
    <property type="entry name" value="MEMBRANE-BOUND LYTIC MUREIN TRANSGLYCOSYLASE D"/>
    <property type="match status" value="1"/>
</dbReference>
<reference evidence="2" key="1">
    <citation type="submission" date="2020-10" db="EMBL/GenBank/DDBJ databases">
        <authorList>
            <person name="Gilroy R."/>
        </authorList>
    </citation>
    <scope>NUCLEOTIDE SEQUENCE</scope>
    <source>
        <strain evidence="2">ChiHcec3-11533</strain>
    </source>
</reference>
<feature type="domain" description="LysM" evidence="1">
    <location>
        <begin position="125"/>
        <end position="169"/>
    </location>
</feature>
<dbReference type="CDD" id="cd00118">
    <property type="entry name" value="LysM"/>
    <property type="match status" value="7"/>
</dbReference>
<dbReference type="AlphaFoldDB" id="A0A9D1LAZ5"/>
<feature type="domain" description="LysM" evidence="1">
    <location>
        <begin position="356"/>
        <end position="400"/>
    </location>
</feature>
<feature type="domain" description="LysM" evidence="1">
    <location>
        <begin position="467"/>
        <end position="511"/>
    </location>
</feature>
<feature type="domain" description="LysM" evidence="1">
    <location>
        <begin position="521"/>
        <end position="565"/>
    </location>
</feature>
<feature type="domain" description="LysM" evidence="1">
    <location>
        <begin position="239"/>
        <end position="283"/>
    </location>
</feature>
<evidence type="ECO:0000313" key="2">
    <source>
        <dbReference type="EMBL" id="HIU33054.1"/>
    </source>
</evidence>
<proteinExistence type="predicted"/>